<keyword evidence="3" id="KW-0805">Transcription regulation</keyword>
<evidence type="ECO:0000256" key="4">
    <source>
        <dbReference type="ARBA" id="ARBA00023125"/>
    </source>
</evidence>
<organism evidence="10 11">
    <name type="scientific">Pyrocoelia pectoralis</name>
    <dbReference type="NCBI Taxonomy" id="417401"/>
    <lineage>
        <taxon>Eukaryota</taxon>
        <taxon>Metazoa</taxon>
        <taxon>Ecdysozoa</taxon>
        <taxon>Arthropoda</taxon>
        <taxon>Hexapoda</taxon>
        <taxon>Insecta</taxon>
        <taxon>Pterygota</taxon>
        <taxon>Neoptera</taxon>
        <taxon>Endopterygota</taxon>
        <taxon>Coleoptera</taxon>
        <taxon>Polyphaga</taxon>
        <taxon>Elateriformia</taxon>
        <taxon>Elateroidea</taxon>
        <taxon>Lampyridae</taxon>
        <taxon>Lampyrinae</taxon>
        <taxon>Pyrocoelia</taxon>
    </lineage>
</organism>
<keyword evidence="5" id="KW-0804">Transcription</keyword>
<feature type="domain" description="HSF-type DNA-binding" evidence="9">
    <location>
        <begin position="52"/>
        <end position="76"/>
    </location>
</feature>
<name>A0AAN7VBG4_9COLE</name>
<sequence length="522" mass="59048">MKTENNYKTIPAFLGKLWKMVNDPKTENLICWGKDGNTFIIRNEIQFWRTLLPLYYKHNNMSSFIRQLNMYGFHKISLLNGSVTNDKIEFEFIHPCFQRDQPGLLKNIKRKVTNPSKYSSPEKNVPEVANPDQLTKLLADVKFLHSRQAQVDVVINNLKQENSVLWRELAVLRQKHQKQIQIVNKLIQFLLTVVQPSTRRGGLGVKRRYPLMLNENPEKKPKKSQDGPTIHELDSAEVLPDDFLQVDVGEIPQVDSPISSNQQNQSTQINEVESNLDSENVLVTTSDLDNSKGGNLEDLLGDTDLNEEIIIPNSLEDGLNFSNAQTDLMDTNYVDVLLNQPTSDPFLANIMDGSYNSNVVNGIVNQNHAKQEPAPSTSSTDKSMTLAKCYPNLAVPQLNTIDDIHHHQESTQSELDQLKEYLNGYTGIDSKYLLNLFNETPSYGLHTNSTKREDDNPDLDIPTGLGSELAPYEPMIDLNELFQESRDGSELVRPEDILASPTSQNETDTSLLDFKSLFSSDD</sequence>
<comment type="subcellular location">
    <subcellularLocation>
        <location evidence="1">Nucleus</location>
    </subcellularLocation>
</comment>
<dbReference type="GO" id="GO:0005634">
    <property type="term" value="C:nucleus"/>
    <property type="evidence" value="ECO:0007669"/>
    <property type="project" value="UniProtKB-SubCell"/>
</dbReference>
<dbReference type="Pfam" id="PF00447">
    <property type="entry name" value="HSF_DNA-bind"/>
    <property type="match status" value="1"/>
</dbReference>
<dbReference type="PROSITE" id="PS00434">
    <property type="entry name" value="HSF_DOMAIN"/>
    <property type="match status" value="1"/>
</dbReference>
<dbReference type="Gene3D" id="1.10.10.10">
    <property type="entry name" value="Winged helix-like DNA-binding domain superfamily/Winged helix DNA-binding domain"/>
    <property type="match status" value="1"/>
</dbReference>
<dbReference type="GO" id="GO:0003700">
    <property type="term" value="F:DNA-binding transcription factor activity"/>
    <property type="evidence" value="ECO:0007669"/>
    <property type="project" value="InterPro"/>
</dbReference>
<feature type="compositionally biased region" description="Basic and acidic residues" evidence="8">
    <location>
        <begin position="486"/>
        <end position="496"/>
    </location>
</feature>
<evidence type="ECO:0000256" key="7">
    <source>
        <dbReference type="RuleBase" id="RU004020"/>
    </source>
</evidence>
<dbReference type="FunFam" id="1.10.10.10:FF:000027">
    <property type="entry name" value="Heat shock transcription factor 1"/>
    <property type="match status" value="1"/>
</dbReference>
<evidence type="ECO:0000256" key="6">
    <source>
        <dbReference type="ARBA" id="ARBA00023242"/>
    </source>
</evidence>
<dbReference type="GO" id="GO:0043565">
    <property type="term" value="F:sequence-specific DNA binding"/>
    <property type="evidence" value="ECO:0007669"/>
    <property type="project" value="InterPro"/>
</dbReference>
<dbReference type="Proteomes" id="UP001329430">
    <property type="component" value="Chromosome 4"/>
</dbReference>
<dbReference type="SMART" id="SM00415">
    <property type="entry name" value="HSF"/>
    <property type="match status" value="1"/>
</dbReference>
<gene>
    <name evidence="10" type="ORF">RI129_005862</name>
</gene>
<comment type="similarity">
    <text evidence="2 7">Belongs to the HSF family.</text>
</comment>
<keyword evidence="4" id="KW-0238">DNA-binding</keyword>
<proteinExistence type="inferred from homology"/>
<feature type="region of interest" description="Disordered" evidence="8">
    <location>
        <begin position="209"/>
        <end position="229"/>
    </location>
</feature>
<dbReference type="InterPro" id="IPR036390">
    <property type="entry name" value="WH_DNA-bd_sf"/>
</dbReference>
<dbReference type="SUPFAM" id="SSF46785">
    <property type="entry name" value="Winged helix' DNA-binding domain"/>
    <property type="match status" value="1"/>
</dbReference>
<dbReference type="EMBL" id="JAVRBK010000004">
    <property type="protein sequence ID" value="KAK5644562.1"/>
    <property type="molecule type" value="Genomic_DNA"/>
</dbReference>
<reference evidence="10 11" key="1">
    <citation type="journal article" date="2024" name="Insects">
        <title>An Improved Chromosome-Level Genome Assembly of the Firefly Pyrocoelia pectoralis.</title>
        <authorList>
            <person name="Fu X."/>
            <person name="Meyer-Rochow V.B."/>
            <person name="Ballantyne L."/>
            <person name="Zhu X."/>
        </authorList>
    </citation>
    <scope>NUCLEOTIDE SEQUENCE [LARGE SCALE GENOMIC DNA]</scope>
    <source>
        <strain evidence="10">XCY_ONT2</strain>
    </source>
</reference>
<keyword evidence="11" id="KW-1185">Reference proteome</keyword>
<evidence type="ECO:0000256" key="8">
    <source>
        <dbReference type="SAM" id="MobiDB-lite"/>
    </source>
</evidence>
<feature type="compositionally biased region" description="Basic and acidic residues" evidence="8">
    <location>
        <begin position="216"/>
        <end position="229"/>
    </location>
</feature>
<keyword evidence="6" id="KW-0539">Nucleus</keyword>
<dbReference type="AlphaFoldDB" id="A0AAN7VBG4"/>
<dbReference type="InterPro" id="IPR036388">
    <property type="entry name" value="WH-like_DNA-bd_sf"/>
</dbReference>
<accession>A0AAN7VBG4</accession>
<comment type="caution">
    <text evidence="10">The sequence shown here is derived from an EMBL/GenBank/DDBJ whole genome shotgun (WGS) entry which is preliminary data.</text>
</comment>
<evidence type="ECO:0000259" key="9">
    <source>
        <dbReference type="PROSITE" id="PS00434"/>
    </source>
</evidence>
<protein>
    <recommendedName>
        <fullName evidence="9">HSF-type DNA-binding domain-containing protein</fullName>
    </recommendedName>
</protein>
<dbReference type="PRINTS" id="PR00056">
    <property type="entry name" value="HSFDOMAIN"/>
</dbReference>
<evidence type="ECO:0000256" key="1">
    <source>
        <dbReference type="ARBA" id="ARBA00004123"/>
    </source>
</evidence>
<dbReference type="InterPro" id="IPR000232">
    <property type="entry name" value="HSF_DNA-bd"/>
</dbReference>
<dbReference type="PANTHER" id="PTHR10015">
    <property type="entry name" value="HEAT SHOCK TRANSCRIPTION FACTOR"/>
    <property type="match status" value="1"/>
</dbReference>
<evidence type="ECO:0000313" key="11">
    <source>
        <dbReference type="Proteomes" id="UP001329430"/>
    </source>
</evidence>
<evidence type="ECO:0000256" key="2">
    <source>
        <dbReference type="ARBA" id="ARBA00006403"/>
    </source>
</evidence>
<evidence type="ECO:0000313" key="10">
    <source>
        <dbReference type="EMBL" id="KAK5644562.1"/>
    </source>
</evidence>
<evidence type="ECO:0000256" key="5">
    <source>
        <dbReference type="ARBA" id="ARBA00023163"/>
    </source>
</evidence>
<evidence type="ECO:0000256" key="3">
    <source>
        <dbReference type="ARBA" id="ARBA00023015"/>
    </source>
</evidence>
<feature type="region of interest" description="Disordered" evidence="8">
    <location>
        <begin position="486"/>
        <end position="510"/>
    </location>
</feature>
<feature type="region of interest" description="Disordered" evidence="8">
    <location>
        <begin position="445"/>
        <end position="465"/>
    </location>
</feature>
<dbReference type="PANTHER" id="PTHR10015:SF427">
    <property type="entry name" value="HEAT SHOCK FACTOR PROTEIN"/>
    <property type="match status" value="1"/>
</dbReference>